<gene>
    <name evidence="4" type="ORF">BCL79_2768</name>
</gene>
<proteinExistence type="predicted"/>
<dbReference type="InterPro" id="IPR055385">
    <property type="entry name" value="GpJ_HDII-ins2"/>
</dbReference>
<dbReference type="NCBIfam" id="NF040662">
    <property type="entry name" value="attach_TipJ_rel"/>
    <property type="match status" value="1"/>
</dbReference>
<comment type="caution">
    <text evidence="4">The sequence shown here is derived from an EMBL/GenBank/DDBJ whole genome shotgun (WGS) entry which is preliminary data.</text>
</comment>
<feature type="transmembrane region" description="Helical" evidence="2">
    <location>
        <begin position="87"/>
        <end position="110"/>
    </location>
</feature>
<sequence length="1682" mass="180712">MALMSNPAAGRLIVTPHPVLVDGQRNVVADLRPGESLFRFLMRHVEDLDGQRWDVTIGGKAVPRHLWHQVFPKHGQLIELRGGVGKAAIAIVAMIALTYFTFGIGTAAAAGMWGAGAVASTYGALAATAVYMAGAVLINQVLAPKQPKASQAAPTSYSISAGRNRARAYEPYGLAFGSIRIAPDLISQPYTHYEGDDQYLSMVLTPGINVDSVEAIYNGEVLLSSYDGVQVWHNGFPGMPNQELPLYSNADVRDGGTLLDTSSDPKGRPGDWVQRSSSAGAVRLMVGIEFQLYDKTSKGKDKENREQIQIQYRPTGTTGWQNFGNYAVRGSTAKTQRASYAIDVAEGQYDVRVRVAGQNTDGSGAQASFTWTTLTSIQRDTATYSGIARIGVRMKATGQLNGAPDELRTVVHARPVPVWKGDQWVTERSSNPGAQILAYARGIYALDGTLLAGMALPDCQIDIEGLKAFMLHCEAEGFTYNHWVTDVRSHQQVLDVVALAGFGQVCWPRGRLSVAWAADEQPLSGVVNMATIKKGQFQVDYMLANTADGIEYSYLDGATWEAKTLRVPAPGVTTMLNPAQVTGEGVTTEAHAAMLARWHLAQTLYQYKSIGYSTDIEHLSYSRMSMLALQHDMTQWGFGGRIMGAVEVGGRMVLQLDEPVPAPPQGSAFVGLRIPGERVYRVMRVRPFTGTAKELTLVDPWPRDAAVPGDSEANPAWDTIWIYDFKQTPGLRVRVTGIRPESDLKGAAVEVVAESREFWHYVKTGEYIPSPNDSLLQTRPVASELMITERQVVQGDTEYTELQATFAVSGPVGDSRVLSDIDGNGELEEVARTVTRTAAWRIPGAGTYPIAVRPYSPDGAAGVAASLIYTTQGADAPPVLVDFFDVEQLSGGVRRYTWGFFSDTIQSANFAGVEIRYHAGTEPHAWEQMTPLGDDGYHAAAFEAVLPAAGLWTFACRSRNTASTLSSQARTVQVELKANLGEVIDGLDGRIDETYEQALAANNRITEEILKRIAEDLRVANEAVAAARAYTDAQVAALNGILEDIVGADEWAADAEYPVGDFVRRAGVLYRALVENNGVEPGSDPAVWQAIGEYTSVGEALAAAISMSTQNATDLQTEAARLDALLVRMPAGNGTLATAASVTEQINVVANRVEAIAQRTNVLEAALPGLATNAYVRQLDEAQTNVAMALGRRIDQTNAVLAGKAEAGTVQQIQSNVEQLGGTVSAQGTALTQVKAQLGGTPNMLKDSSFARGFTYWAQPGGLGIVNEPRYGNYMYAPPISGGTASPQTVQTGQGVYVFSGEVYRNSNAGTVRLEVAAYNANGYIGAVSALSDPSIVGQWQQVYIAIAAPPGTTYLVCRPIWENTNANNSIRRMKLELGLTPTLWTDDTAVQLEATATQILEARAVQLENGQTVLMGRAGVLVDVNNRVIGWAANNDGKRGIFDIVADALNVSDPNGTGSTTFEDGRWVTRWANSGYILVQGKPFGNLGDLVMYYGQGSDPATVVKANAKFALDTAGNVFIAGALYTGGISRGFKSSTTVAQGVAVETGYLGRLGREVQVGGRFQYQYQQQYNGASSVITLGPGSTSAVVVLERNFAGDPTWTELSRLTLGGSDDVFNEQGAASFITQTISGQIFATDVASARQTSFRTRVLSYDRREHSVSNPGPTPLALQSQYQSIESME</sequence>
<evidence type="ECO:0000313" key="5">
    <source>
        <dbReference type="Proteomes" id="UP000274786"/>
    </source>
</evidence>
<name>A0A498CNU4_9GAMM</name>
<feature type="region of interest" description="Disordered" evidence="1">
    <location>
        <begin position="1657"/>
        <end position="1682"/>
    </location>
</feature>
<keyword evidence="2" id="KW-0812">Transmembrane</keyword>
<evidence type="ECO:0000259" key="3">
    <source>
        <dbReference type="Pfam" id="PF24801"/>
    </source>
</evidence>
<evidence type="ECO:0000256" key="1">
    <source>
        <dbReference type="SAM" id="MobiDB-lite"/>
    </source>
</evidence>
<feature type="compositionally biased region" description="Polar residues" evidence="1">
    <location>
        <begin position="1670"/>
        <end position="1682"/>
    </location>
</feature>
<evidence type="ECO:0000256" key="2">
    <source>
        <dbReference type="SAM" id="Phobius"/>
    </source>
</evidence>
<evidence type="ECO:0000313" key="4">
    <source>
        <dbReference type="EMBL" id="RLK53461.1"/>
    </source>
</evidence>
<dbReference type="Gene3D" id="2.10.10.20">
    <property type="entry name" value="Carbohydrate-binding module superfamily 5/12"/>
    <property type="match status" value="1"/>
</dbReference>
<keyword evidence="2" id="KW-0472">Membrane</keyword>
<keyword evidence="2" id="KW-1133">Transmembrane helix</keyword>
<protein>
    <submittedName>
        <fullName evidence="4">Putative phage tail protein</fullName>
    </submittedName>
</protein>
<dbReference type="Pfam" id="PF24801">
    <property type="entry name" value="FNIII-A_GpJ"/>
    <property type="match status" value="1"/>
</dbReference>
<dbReference type="EMBL" id="RCDC01000005">
    <property type="protein sequence ID" value="RLK53461.1"/>
    <property type="molecule type" value="Genomic_DNA"/>
</dbReference>
<organism evidence="4 5">
    <name type="scientific">Stenotrophomonas rhizophila</name>
    <dbReference type="NCBI Taxonomy" id="216778"/>
    <lineage>
        <taxon>Bacteria</taxon>
        <taxon>Pseudomonadati</taxon>
        <taxon>Pseudomonadota</taxon>
        <taxon>Gammaproteobacteria</taxon>
        <taxon>Lysobacterales</taxon>
        <taxon>Lysobacteraceae</taxon>
        <taxon>Stenotrophomonas</taxon>
    </lineage>
</organism>
<accession>A0A498CNU4</accession>
<dbReference type="Proteomes" id="UP000274786">
    <property type="component" value="Unassembled WGS sequence"/>
</dbReference>
<feature type="transmembrane region" description="Helical" evidence="2">
    <location>
        <begin position="122"/>
        <end position="142"/>
    </location>
</feature>
<reference evidence="4 5" key="1">
    <citation type="submission" date="2018-10" db="EMBL/GenBank/DDBJ databases">
        <title>Comparative analysis of microorganisms from saline springs in Andes Mountain Range, Colombia.</title>
        <authorList>
            <person name="Rubin E."/>
        </authorList>
    </citation>
    <scope>NUCLEOTIDE SEQUENCE [LARGE SCALE GENOMIC DNA]</scope>
    <source>
        <strain evidence="4 5">USBA GBX 843</strain>
    </source>
</reference>
<feature type="domain" description="Tip attachment protein J HDII-ins2" evidence="3">
    <location>
        <begin position="271"/>
        <end position="379"/>
    </location>
</feature>
<dbReference type="Gene3D" id="2.60.120.260">
    <property type="entry name" value="Galactose-binding domain-like"/>
    <property type="match status" value="1"/>
</dbReference>